<evidence type="ECO:0000313" key="3">
    <source>
        <dbReference type="Proteomes" id="UP000255103"/>
    </source>
</evidence>
<proteinExistence type="predicted"/>
<gene>
    <name evidence="2" type="ORF">NCTC12219_01752</name>
</gene>
<evidence type="ECO:0000313" key="2">
    <source>
        <dbReference type="EMBL" id="STP11853.1"/>
    </source>
</evidence>
<feature type="signal peptide" evidence="1">
    <location>
        <begin position="1"/>
        <end position="22"/>
    </location>
</feature>
<dbReference type="EMBL" id="UGHX01000001">
    <property type="protein sequence ID" value="STP11853.1"/>
    <property type="molecule type" value="Genomic_DNA"/>
</dbReference>
<dbReference type="RefSeq" id="WP_115722340.1">
    <property type="nucleotide sequence ID" value="NZ_UGHX01000001.1"/>
</dbReference>
<evidence type="ECO:0000256" key="1">
    <source>
        <dbReference type="SAM" id="SignalP"/>
    </source>
</evidence>
<keyword evidence="1" id="KW-0732">Signal</keyword>
<reference evidence="2 3" key="1">
    <citation type="submission" date="2018-06" db="EMBL/GenBank/DDBJ databases">
        <authorList>
            <consortium name="Pathogen Informatics"/>
            <person name="Doyle S."/>
        </authorList>
    </citation>
    <scope>NUCLEOTIDE SEQUENCE [LARGE SCALE GENOMIC DNA]</scope>
    <source>
        <strain evidence="2 3">NCTC12219</strain>
    </source>
</reference>
<evidence type="ECO:0008006" key="4">
    <source>
        <dbReference type="Google" id="ProtNLM"/>
    </source>
</evidence>
<name>A0A377JVR8_9HELI</name>
<accession>A0A377JVR8</accession>
<protein>
    <recommendedName>
        <fullName evidence="4">Lipoprotein</fullName>
    </recommendedName>
</protein>
<sequence length="219" mass="25604">MQKKLYSSALLFLICFAFSACSSVYYSAELDPQANFNMQEPLTIFYKQDLNIAEKKSILLLGQIMVEEGYFITGFNIERVDTRCFITFVPHTYLQKHARSHTTFNTTSNSTYIPGVYNGNGYNPGHIVTTTKTTPHTHYYTEDVLYQQIGMSLSCLENNKKNRIWFGFVSVEYNIYKKHQDDILRHLVSLIFKEFEGDVYLFNLRKKTQQPQQNFKDIF</sequence>
<dbReference type="PROSITE" id="PS51257">
    <property type="entry name" value="PROKAR_LIPOPROTEIN"/>
    <property type="match status" value="1"/>
</dbReference>
<organism evidence="2 3">
    <name type="scientific">Helicobacter cinaedi</name>
    <dbReference type="NCBI Taxonomy" id="213"/>
    <lineage>
        <taxon>Bacteria</taxon>
        <taxon>Pseudomonadati</taxon>
        <taxon>Campylobacterota</taxon>
        <taxon>Epsilonproteobacteria</taxon>
        <taxon>Campylobacterales</taxon>
        <taxon>Helicobacteraceae</taxon>
        <taxon>Helicobacter</taxon>
    </lineage>
</organism>
<dbReference type="AlphaFoldDB" id="A0A377JVR8"/>
<feature type="chain" id="PRO_5016796249" description="Lipoprotein" evidence="1">
    <location>
        <begin position="23"/>
        <end position="219"/>
    </location>
</feature>
<dbReference type="Proteomes" id="UP000255103">
    <property type="component" value="Unassembled WGS sequence"/>
</dbReference>